<keyword evidence="5" id="KW-0560">Oxidoreductase</keyword>
<reference evidence="7" key="2">
    <citation type="journal article" date="2021" name="PeerJ">
        <title>Extensive microbial diversity within the chicken gut microbiome revealed by metagenomics and culture.</title>
        <authorList>
            <person name="Gilroy R."/>
            <person name="Ravi A."/>
            <person name="Getino M."/>
            <person name="Pursley I."/>
            <person name="Horton D.L."/>
            <person name="Alikhan N.F."/>
            <person name="Baker D."/>
            <person name="Gharbi K."/>
            <person name="Hall N."/>
            <person name="Watson M."/>
            <person name="Adriaenssens E.M."/>
            <person name="Foster-Nyarko E."/>
            <person name="Jarju S."/>
            <person name="Secka A."/>
            <person name="Antonio M."/>
            <person name="Oren A."/>
            <person name="Chaudhuri R.R."/>
            <person name="La Ragione R."/>
            <person name="Hildebrand F."/>
            <person name="Pallen M.J."/>
        </authorList>
    </citation>
    <scope>NUCLEOTIDE SEQUENCE</scope>
    <source>
        <strain evidence="7">G3-4614</strain>
    </source>
</reference>
<feature type="domain" description="Nitroreductase" evidence="6">
    <location>
        <begin position="7"/>
        <end position="60"/>
    </location>
</feature>
<dbReference type="SUPFAM" id="SSF55469">
    <property type="entry name" value="FMN-dependent nitroreductase-like"/>
    <property type="match status" value="1"/>
</dbReference>
<evidence type="ECO:0000256" key="4">
    <source>
        <dbReference type="ARBA" id="ARBA00022643"/>
    </source>
</evidence>
<proteinExistence type="inferred from homology"/>
<evidence type="ECO:0000256" key="1">
    <source>
        <dbReference type="ARBA" id="ARBA00001917"/>
    </source>
</evidence>
<dbReference type="Gene3D" id="3.40.109.10">
    <property type="entry name" value="NADH Oxidase"/>
    <property type="match status" value="1"/>
</dbReference>
<evidence type="ECO:0000313" key="7">
    <source>
        <dbReference type="EMBL" id="MBO8438521.1"/>
    </source>
</evidence>
<dbReference type="PANTHER" id="PTHR43673:SF2">
    <property type="entry name" value="NITROREDUCTASE"/>
    <property type="match status" value="1"/>
</dbReference>
<evidence type="ECO:0000259" key="6">
    <source>
        <dbReference type="Pfam" id="PF00881"/>
    </source>
</evidence>
<organism evidence="7 8">
    <name type="scientific">Candidatus Caccoplasma merdipullorum</name>
    <dbReference type="NCBI Taxonomy" id="2840718"/>
    <lineage>
        <taxon>Bacteria</taxon>
        <taxon>Pseudomonadati</taxon>
        <taxon>Bacteroidota</taxon>
        <taxon>Bacteroidia</taxon>
        <taxon>Bacteroidales</taxon>
        <taxon>Bacteroidaceae</taxon>
        <taxon>Bacteroidaceae incertae sedis</taxon>
        <taxon>Candidatus Caccoplasma</taxon>
    </lineage>
</organism>
<accession>A0A9D9E386</accession>
<evidence type="ECO:0000313" key="8">
    <source>
        <dbReference type="Proteomes" id="UP000823636"/>
    </source>
</evidence>
<keyword evidence="3" id="KW-0285">Flavoprotein</keyword>
<dbReference type="CDD" id="cd02150">
    <property type="entry name" value="nitroreductase"/>
    <property type="match status" value="1"/>
</dbReference>
<dbReference type="Proteomes" id="UP000823636">
    <property type="component" value="Unassembled WGS sequence"/>
</dbReference>
<feature type="domain" description="Nitroreductase" evidence="6">
    <location>
        <begin position="66"/>
        <end position="148"/>
    </location>
</feature>
<dbReference type="GO" id="GO:0016491">
    <property type="term" value="F:oxidoreductase activity"/>
    <property type="evidence" value="ECO:0007669"/>
    <property type="project" value="UniProtKB-KW"/>
</dbReference>
<comment type="similarity">
    <text evidence="2">Belongs to the nitroreductase family.</text>
</comment>
<comment type="caution">
    <text evidence="7">The sequence shown here is derived from an EMBL/GenBank/DDBJ whole genome shotgun (WGS) entry which is preliminary data.</text>
</comment>
<dbReference type="EMBL" id="JADIMW010000068">
    <property type="protein sequence ID" value="MBO8438521.1"/>
    <property type="molecule type" value="Genomic_DNA"/>
</dbReference>
<dbReference type="InterPro" id="IPR000415">
    <property type="entry name" value="Nitroreductase-like"/>
</dbReference>
<dbReference type="InterPro" id="IPR029479">
    <property type="entry name" value="Nitroreductase"/>
</dbReference>
<evidence type="ECO:0000256" key="2">
    <source>
        <dbReference type="ARBA" id="ARBA00007118"/>
    </source>
</evidence>
<comment type="cofactor">
    <cofactor evidence="1">
        <name>FMN</name>
        <dbReference type="ChEBI" id="CHEBI:58210"/>
    </cofactor>
</comment>
<gene>
    <name evidence="7" type="ORF">IAC54_06450</name>
</gene>
<evidence type="ECO:0000256" key="3">
    <source>
        <dbReference type="ARBA" id="ARBA00022630"/>
    </source>
</evidence>
<sequence length="168" mass="18494">MDCSDSIRLRRSVRKFKTDTLVPDRDIKLILEAAMMAPSAVNSRPWEFIVVTDRETKEGIMKVHEYSKMLKSAPLAIVVCGKPECQAELGEPFWPQDCAAATENILLQATALGYGSCWCGCYPVESRVKGLQELFGIKSIPVAVVAIGVADESPKAKGFFDEGAVKYF</sequence>
<protein>
    <submittedName>
        <fullName evidence="7">Nitroreductase family protein</fullName>
    </submittedName>
</protein>
<dbReference type="Pfam" id="PF00881">
    <property type="entry name" value="Nitroreductase"/>
    <property type="match status" value="2"/>
</dbReference>
<keyword evidence="4" id="KW-0288">FMN</keyword>
<dbReference type="AlphaFoldDB" id="A0A9D9E386"/>
<evidence type="ECO:0000256" key="5">
    <source>
        <dbReference type="ARBA" id="ARBA00023002"/>
    </source>
</evidence>
<reference evidence="7" key="1">
    <citation type="submission" date="2020-10" db="EMBL/GenBank/DDBJ databases">
        <authorList>
            <person name="Gilroy R."/>
        </authorList>
    </citation>
    <scope>NUCLEOTIDE SEQUENCE</scope>
    <source>
        <strain evidence="7">G3-4614</strain>
    </source>
</reference>
<dbReference type="PANTHER" id="PTHR43673">
    <property type="entry name" value="NAD(P)H NITROREDUCTASE YDGI-RELATED"/>
    <property type="match status" value="1"/>
</dbReference>
<name>A0A9D9E386_9BACT</name>